<comment type="caution">
    <text evidence="4">The sequence shown here is derived from an EMBL/GenBank/DDBJ whole genome shotgun (WGS) entry which is preliminary data.</text>
</comment>
<accession>A0AAW1UKJ0</accession>
<dbReference type="GO" id="GO:0006355">
    <property type="term" value="P:regulation of DNA-templated transcription"/>
    <property type="evidence" value="ECO:0007669"/>
    <property type="project" value="InterPro"/>
</dbReference>
<dbReference type="EMBL" id="JARQZJ010000091">
    <property type="protein sequence ID" value="KAK9883238.1"/>
    <property type="molecule type" value="Genomic_DNA"/>
</dbReference>
<reference evidence="4 5" key="1">
    <citation type="submission" date="2023-03" db="EMBL/GenBank/DDBJ databases">
        <title>Genome insight into feeding habits of ladybird beetles.</title>
        <authorList>
            <person name="Li H.-S."/>
            <person name="Huang Y.-H."/>
            <person name="Pang H."/>
        </authorList>
    </citation>
    <scope>NUCLEOTIDE SEQUENCE [LARGE SCALE GENOMIC DNA]</scope>
    <source>
        <strain evidence="4">SYSU_2023b</strain>
        <tissue evidence="4">Whole body</tissue>
    </source>
</reference>
<evidence type="ECO:0000259" key="3">
    <source>
        <dbReference type="Pfam" id="PF02183"/>
    </source>
</evidence>
<name>A0AAW1UKJ0_9CUCU</name>
<dbReference type="InterPro" id="IPR003106">
    <property type="entry name" value="Leu_zip_homeo"/>
</dbReference>
<protein>
    <recommendedName>
        <fullName evidence="3">Leucine zipper homeobox-associated domain-containing protein</fullName>
    </recommendedName>
</protein>
<feature type="domain" description="Leucine zipper homeobox-associated" evidence="3">
    <location>
        <begin position="93"/>
        <end position="122"/>
    </location>
</feature>
<evidence type="ECO:0000256" key="1">
    <source>
        <dbReference type="SAM" id="Coils"/>
    </source>
</evidence>
<dbReference type="AlphaFoldDB" id="A0AAW1UKJ0"/>
<feature type="region of interest" description="Disordered" evidence="2">
    <location>
        <begin position="29"/>
        <end position="49"/>
    </location>
</feature>
<evidence type="ECO:0000313" key="5">
    <source>
        <dbReference type="Proteomes" id="UP001431783"/>
    </source>
</evidence>
<organism evidence="4 5">
    <name type="scientific">Henosepilachna vigintioctopunctata</name>
    <dbReference type="NCBI Taxonomy" id="420089"/>
    <lineage>
        <taxon>Eukaryota</taxon>
        <taxon>Metazoa</taxon>
        <taxon>Ecdysozoa</taxon>
        <taxon>Arthropoda</taxon>
        <taxon>Hexapoda</taxon>
        <taxon>Insecta</taxon>
        <taxon>Pterygota</taxon>
        <taxon>Neoptera</taxon>
        <taxon>Endopterygota</taxon>
        <taxon>Coleoptera</taxon>
        <taxon>Polyphaga</taxon>
        <taxon>Cucujiformia</taxon>
        <taxon>Coccinelloidea</taxon>
        <taxon>Coccinellidae</taxon>
        <taxon>Epilachninae</taxon>
        <taxon>Epilachnini</taxon>
        <taxon>Henosepilachna</taxon>
    </lineage>
</organism>
<evidence type="ECO:0000313" key="4">
    <source>
        <dbReference type="EMBL" id="KAK9883238.1"/>
    </source>
</evidence>
<sequence>MAGVLNCIVCKKMISKSEYKLRCAGECSGSYKCDAQSTEDESSQEDDVEVENMKKKVRQRKSMLQVENGQATKEMFKQLLGKIAGLDVIEEIRTAFDSLKKDNQILKRENDKLRMEVGKLKGEFRTIKNPQERRM</sequence>
<dbReference type="Proteomes" id="UP001431783">
    <property type="component" value="Unassembled WGS sequence"/>
</dbReference>
<feature type="compositionally biased region" description="Acidic residues" evidence="2">
    <location>
        <begin position="37"/>
        <end position="49"/>
    </location>
</feature>
<keyword evidence="1" id="KW-0175">Coiled coil</keyword>
<proteinExistence type="predicted"/>
<feature type="coiled-coil region" evidence="1">
    <location>
        <begin position="89"/>
        <end position="123"/>
    </location>
</feature>
<gene>
    <name evidence="4" type="ORF">WA026_001427</name>
</gene>
<evidence type="ECO:0000256" key="2">
    <source>
        <dbReference type="SAM" id="MobiDB-lite"/>
    </source>
</evidence>
<dbReference type="GO" id="GO:0043565">
    <property type="term" value="F:sequence-specific DNA binding"/>
    <property type="evidence" value="ECO:0007669"/>
    <property type="project" value="InterPro"/>
</dbReference>
<keyword evidence="5" id="KW-1185">Reference proteome</keyword>
<dbReference type="Pfam" id="PF02183">
    <property type="entry name" value="HALZ"/>
    <property type="match status" value="1"/>
</dbReference>